<organism evidence="1 2">
    <name type="scientific">Acaulospora colombiana</name>
    <dbReference type="NCBI Taxonomy" id="27376"/>
    <lineage>
        <taxon>Eukaryota</taxon>
        <taxon>Fungi</taxon>
        <taxon>Fungi incertae sedis</taxon>
        <taxon>Mucoromycota</taxon>
        <taxon>Glomeromycotina</taxon>
        <taxon>Glomeromycetes</taxon>
        <taxon>Diversisporales</taxon>
        <taxon>Acaulosporaceae</taxon>
        <taxon>Acaulospora</taxon>
    </lineage>
</organism>
<accession>A0ACA9PQP7</accession>
<sequence>ESPPSTSHSSSRPTSSPTSAADPPPPHPRRVSQHLRAIGSEHSSPTSSLRGPRPVFHFADVSSPGSITPPPLPPSTANSATTNARPRFGENWNYSSERTFQLNVVPDSLWQPTLAPGKFVAVCREAPRVVANIIGLLFGAYEVLSFCHASKEMRKLVESLFEGNDLVRDAFLVRTIRGFQPSKSPNPTWLNHGIKIDLTDLELLLESESVSLSAYPMHALRVIASHNSQASTSSSVTSEKENTTSRFQTLTLSHSRFVAYLRHRTTPQALQLAFQDEDDAILSSPDDSLGGAQGELVFPSPLFYFNGVEKPVVPAYLPLPTTEKRESRSHSRSVSKGTKDKPLPRLSKSKSASNMNDRNVPELASTAPSSSGRLKRLSLKPSKRKGSVSSPPPPMPSTLPPLPHTAHQQQSSPPSIGQFGTLGPSAGYSMSQSLDSRMRSHSQASMTSPSVPFPSASLSPATFSHSFHSNHGRFTPPMSGQFTPPHPPPSSFGWATPPGQYTPPSSSHRRKNRQSLHAGSDSPFSTGRFRNSQYLNRSMPMLPPSMMPGMPTMINGFDSPAPVTSLGDIHSLSQVFRLTRAPIFRVFVPCSFLNGSILKACVTQLQAASLLPHLRAGDLVCNLGYVPDEDVIANGGENNGDARGWMVWSGHELLPLSTKEVIP</sequence>
<dbReference type="Proteomes" id="UP000789525">
    <property type="component" value="Unassembled WGS sequence"/>
</dbReference>
<proteinExistence type="predicted"/>
<comment type="caution">
    <text evidence="1">The sequence shown here is derived from an EMBL/GenBank/DDBJ whole genome shotgun (WGS) entry which is preliminary data.</text>
</comment>
<name>A0ACA9PQP7_9GLOM</name>
<keyword evidence="2" id="KW-1185">Reference proteome</keyword>
<feature type="non-terminal residue" evidence="1">
    <location>
        <position position="663"/>
    </location>
</feature>
<protein>
    <submittedName>
        <fullName evidence="1">3853_t:CDS:1</fullName>
    </submittedName>
</protein>
<feature type="non-terminal residue" evidence="1">
    <location>
        <position position="1"/>
    </location>
</feature>
<reference evidence="1" key="1">
    <citation type="submission" date="2021-06" db="EMBL/GenBank/DDBJ databases">
        <authorList>
            <person name="Kallberg Y."/>
            <person name="Tangrot J."/>
            <person name="Rosling A."/>
        </authorList>
    </citation>
    <scope>NUCLEOTIDE SEQUENCE</scope>
    <source>
        <strain evidence="1">CL356</strain>
    </source>
</reference>
<evidence type="ECO:0000313" key="2">
    <source>
        <dbReference type="Proteomes" id="UP000789525"/>
    </source>
</evidence>
<evidence type="ECO:0000313" key="1">
    <source>
        <dbReference type="EMBL" id="CAG8712363.1"/>
    </source>
</evidence>
<gene>
    <name evidence="1" type="ORF">ACOLOM_LOCUS10731</name>
</gene>
<dbReference type="EMBL" id="CAJVPT010035766">
    <property type="protein sequence ID" value="CAG8712363.1"/>
    <property type="molecule type" value="Genomic_DNA"/>
</dbReference>